<dbReference type="SUPFAM" id="SSF52540">
    <property type="entry name" value="P-loop containing nucleoside triphosphate hydrolases"/>
    <property type="match status" value="1"/>
</dbReference>
<dbReference type="GO" id="GO:0006275">
    <property type="term" value="P:regulation of DNA replication"/>
    <property type="evidence" value="ECO:0007669"/>
    <property type="project" value="UniProtKB-UniRule"/>
</dbReference>
<keyword evidence="3 8" id="KW-0235">DNA replication</keyword>
<dbReference type="InterPro" id="IPR013159">
    <property type="entry name" value="DnaA_C"/>
</dbReference>
<dbReference type="GO" id="GO:0003688">
    <property type="term" value="F:DNA replication origin binding"/>
    <property type="evidence" value="ECO:0007669"/>
    <property type="project" value="UniProtKB-UniRule"/>
</dbReference>
<evidence type="ECO:0000256" key="7">
    <source>
        <dbReference type="ARBA" id="ARBA00023125"/>
    </source>
</evidence>
<dbReference type="InterPro" id="IPR038454">
    <property type="entry name" value="DnaA_N_sf"/>
</dbReference>
<feature type="region of interest" description="Domain I, interacts with DnaA modulators" evidence="8">
    <location>
        <begin position="1"/>
        <end position="96"/>
    </location>
</feature>
<comment type="similarity">
    <text evidence="1 8 11">Belongs to the DnaA family.</text>
</comment>
<dbReference type="Pfam" id="PF00308">
    <property type="entry name" value="Bac_DnaA"/>
    <property type="match status" value="1"/>
</dbReference>
<dbReference type="Pfam" id="PF08299">
    <property type="entry name" value="Bac_DnaA_C"/>
    <property type="match status" value="1"/>
</dbReference>
<feature type="region of interest" description="Domain IV, binds dsDNA" evidence="8">
    <location>
        <begin position="341"/>
        <end position="470"/>
    </location>
</feature>
<dbReference type="InterPro" id="IPR003593">
    <property type="entry name" value="AAA+_ATPase"/>
</dbReference>
<feature type="binding site" evidence="8">
    <location>
        <position position="172"/>
    </location>
    <ligand>
        <name>ATP</name>
        <dbReference type="ChEBI" id="CHEBI:30616"/>
    </ligand>
</feature>
<comment type="function">
    <text evidence="8 10">Plays an essential role in the initiation and regulation of chromosomal replication. ATP-DnaA binds to the origin of replication (oriC) to initiate formation of the DNA replication initiation complex once per cell cycle. Binds the DnaA box (a 9 base pair repeat at the origin) and separates the double-stranded (ds)DNA. Forms a right-handed helical filament on oriC DNA; dsDNA binds to the exterior of the filament while single-stranded (ss)DNA is stabiized in the filament's interior. The ATP-DnaA-oriC complex binds and stabilizes one strand of the AT-rich DNA unwinding element (DUE), permitting loading of DNA polymerase. After initiation quickly degrades to an ADP-DnaA complex that is not apt for DNA replication. Binds acidic phospholipids.</text>
</comment>
<dbReference type="PATRIC" id="fig|1618445.3.peg.1064"/>
<name>A0A0G1WX14_9BACT</name>
<dbReference type="Gene3D" id="3.40.50.300">
    <property type="entry name" value="P-loop containing nucleotide triphosphate hydrolases"/>
    <property type="match status" value="1"/>
</dbReference>
<dbReference type="SMART" id="SM00382">
    <property type="entry name" value="AAA"/>
    <property type="match status" value="1"/>
</dbReference>
<dbReference type="SUPFAM" id="SSF48295">
    <property type="entry name" value="TrpR-like"/>
    <property type="match status" value="1"/>
</dbReference>
<dbReference type="GO" id="GO:0008289">
    <property type="term" value="F:lipid binding"/>
    <property type="evidence" value="ECO:0007669"/>
    <property type="project" value="UniProtKB-KW"/>
</dbReference>
<dbReference type="FunFam" id="3.40.50.300:FF:000668">
    <property type="entry name" value="Chromosomal replication initiator protein DnaA"/>
    <property type="match status" value="1"/>
</dbReference>
<keyword evidence="5 8" id="KW-0067">ATP-binding</keyword>
<keyword evidence="7 8" id="KW-0238">DNA-binding</keyword>
<keyword evidence="2 8" id="KW-0963">Cytoplasm</keyword>
<evidence type="ECO:0000259" key="13">
    <source>
        <dbReference type="SMART" id="SM00760"/>
    </source>
</evidence>
<dbReference type="AlphaFoldDB" id="A0A0G1WX14"/>
<comment type="subunit">
    <text evidence="8">Oligomerizes as a right-handed, spiral filament on DNA at oriC.</text>
</comment>
<keyword evidence="6 8" id="KW-0446">Lipid-binding</keyword>
<dbReference type="GO" id="GO:0005737">
    <property type="term" value="C:cytoplasm"/>
    <property type="evidence" value="ECO:0007669"/>
    <property type="project" value="UniProtKB-SubCell"/>
</dbReference>
<evidence type="ECO:0000256" key="2">
    <source>
        <dbReference type="ARBA" id="ARBA00022490"/>
    </source>
</evidence>
<evidence type="ECO:0000256" key="9">
    <source>
        <dbReference type="NCBIfam" id="TIGR00362"/>
    </source>
</evidence>
<dbReference type="InterPro" id="IPR001957">
    <property type="entry name" value="Chromosome_initiator_DnaA"/>
</dbReference>
<dbReference type="Proteomes" id="UP000034739">
    <property type="component" value="Unassembled WGS sequence"/>
</dbReference>
<feature type="domain" description="AAA+ ATPase" evidence="12">
    <location>
        <begin position="158"/>
        <end position="290"/>
    </location>
</feature>
<dbReference type="Gene3D" id="3.30.300.180">
    <property type="match status" value="1"/>
</dbReference>
<dbReference type="InterPro" id="IPR018312">
    <property type="entry name" value="Chromosome_initiator_DnaA_CS"/>
</dbReference>
<comment type="subcellular location">
    <subcellularLocation>
        <location evidence="8">Cytoplasm</location>
    </subcellularLocation>
</comment>
<evidence type="ECO:0000256" key="5">
    <source>
        <dbReference type="ARBA" id="ARBA00022840"/>
    </source>
</evidence>
<dbReference type="InterPro" id="IPR020591">
    <property type="entry name" value="Chromosome_initiator_DnaA-like"/>
</dbReference>
<dbReference type="PROSITE" id="PS01008">
    <property type="entry name" value="DNAA"/>
    <property type="match status" value="1"/>
</dbReference>
<evidence type="ECO:0000256" key="6">
    <source>
        <dbReference type="ARBA" id="ARBA00023121"/>
    </source>
</evidence>
<dbReference type="PRINTS" id="PR00051">
    <property type="entry name" value="DNAA"/>
</dbReference>
<comment type="caution">
    <text evidence="8">Lacks conserved residue(s) required for the propagation of feature annotation.</text>
</comment>
<organism evidence="14 15">
    <name type="scientific">Candidatus Gottesmanbacteria bacterium GW2011_GWA2_47_9</name>
    <dbReference type="NCBI Taxonomy" id="1618445"/>
    <lineage>
        <taxon>Bacteria</taxon>
        <taxon>Candidatus Gottesmaniibacteriota</taxon>
    </lineage>
</organism>
<evidence type="ECO:0000256" key="11">
    <source>
        <dbReference type="RuleBase" id="RU004227"/>
    </source>
</evidence>
<dbReference type="InterPro" id="IPR010921">
    <property type="entry name" value="Trp_repressor/repl_initiator"/>
</dbReference>
<evidence type="ECO:0000256" key="3">
    <source>
        <dbReference type="ARBA" id="ARBA00022705"/>
    </source>
</evidence>
<dbReference type="GO" id="GO:0006270">
    <property type="term" value="P:DNA replication initiation"/>
    <property type="evidence" value="ECO:0007669"/>
    <property type="project" value="UniProtKB-UniRule"/>
</dbReference>
<feature type="binding site" evidence="8">
    <location>
        <position position="173"/>
    </location>
    <ligand>
        <name>ATP</name>
        <dbReference type="ChEBI" id="CHEBI:30616"/>
    </ligand>
</feature>
<feature type="binding site" evidence="8">
    <location>
        <position position="169"/>
    </location>
    <ligand>
        <name>ATP</name>
        <dbReference type="ChEBI" id="CHEBI:30616"/>
    </ligand>
</feature>
<dbReference type="PANTHER" id="PTHR30050:SF2">
    <property type="entry name" value="CHROMOSOMAL REPLICATION INITIATOR PROTEIN DNAA"/>
    <property type="match status" value="1"/>
</dbReference>
<evidence type="ECO:0000256" key="1">
    <source>
        <dbReference type="ARBA" id="ARBA00006583"/>
    </source>
</evidence>
<dbReference type="PANTHER" id="PTHR30050">
    <property type="entry name" value="CHROMOSOMAL REPLICATION INITIATOR PROTEIN DNAA"/>
    <property type="match status" value="1"/>
</dbReference>
<comment type="caution">
    <text evidence="14">The sequence shown here is derived from an EMBL/GenBank/DDBJ whole genome shotgun (WGS) entry which is preliminary data.</text>
</comment>
<reference evidence="14 15" key="1">
    <citation type="journal article" date="2015" name="Nature">
        <title>rRNA introns, odd ribosomes, and small enigmatic genomes across a large radiation of phyla.</title>
        <authorList>
            <person name="Brown C.T."/>
            <person name="Hug L.A."/>
            <person name="Thomas B.C."/>
            <person name="Sharon I."/>
            <person name="Castelle C.J."/>
            <person name="Singh A."/>
            <person name="Wilkins M.J."/>
            <person name="Williams K.H."/>
            <person name="Banfield J.F."/>
        </authorList>
    </citation>
    <scope>NUCLEOTIDE SEQUENCE [LARGE SCALE GENOMIC DNA]</scope>
</reference>
<evidence type="ECO:0000313" key="15">
    <source>
        <dbReference type="Proteomes" id="UP000034739"/>
    </source>
</evidence>
<dbReference type="GO" id="GO:0005886">
    <property type="term" value="C:plasma membrane"/>
    <property type="evidence" value="ECO:0007669"/>
    <property type="project" value="TreeGrafter"/>
</dbReference>
<keyword evidence="4 8" id="KW-0547">Nucleotide-binding</keyword>
<feature type="binding site" evidence="8">
    <location>
        <position position="171"/>
    </location>
    <ligand>
        <name>ATP</name>
        <dbReference type="ChEBI" id="CHEBI:30616"/>
    </ligand>
</feature>
<evidence type="ECO:0000256" key="8">
    <source>
        <dbReference type="HAMAP-Rule" id="MF_00377"/>
    </source>
</evidence>
<dbReference type="GO" id="GO:0005524">
    <property type="term" value="F:ATP binding"/>
    <property type="evidence" value="ECO:0007669"/>
    <property type="project" value="UniProtKB-UniRule"/>
</dbReference>
<dbReference type="NCBIfam" id="TIGR00362">
    <property type="entry name" value="DnaA"/>
    <property type="match status" value="1"/>
</dbReference>
<dbReference type="CDD" id="cd00009">
    <property type="entry name" value="AAA"/>
    <property type="match status" value="1"/>
</dbReference>
<comment type="domain">
    <text evidence="8">Domain I is involved in oligomerization and binding regulators, domain II is flexibile and of varying length in different bacteria, domain III forms the AAA+ region, while domain IV binds dsDNA.</text>
</comment>
<dbReference type="EMBL" id="LCOY01000049">
    <property type="protein sequence ID" value="KKU86725.1"/>
    <property type="molecule type" value="Genomic_DNA"/>
</dbReference>
<dbReference type="InterPro" id="IPR027417">
    <property type="entry name" value="P-loop_NTPase"/>
</dbReference>
<evidence type="ECO:0000256" key="10">
    <source>
        <dbReference type="RuleBase" id="RU000577"/>
    </source>
</evidence>
<dbReference type="InterPro" id="IPR013317">
    <property type="entry name" value="DnaA_dom"/>
</dbReference>
<dbReference type="HAMAP" id="MF_00377">
    <property type="entry name" value="DnaA_bact"/>
    <property type="match status" value="1"/>
</dbReference>
<gene>
    <name evidence="8" type="primary">dnaA</name>
    <name evidence="14" type="ORF">UY16_C0049G0004</name>
</gene>
<dbReference type="Gene3D" id="1.10.8.60">
    <property type="match status" value="1"/>
</dbReference>
<protein>
    <recommendedName>
        <fullName evidence="8 9">Chromosomal replication initiator protein DnaA</fullName>
    </recommendedName>
</protein>
<evidence type="ECO:0000256" key="4">
    <source>
        <dbReference type="ARBA" id="ARBA00022741"/>
    </source>
</evidence>
<dbReference type="Gene3D" id="1.10.1750.10">
    <property type="match status" value="1"/>
</dbReference>
<evidence type="ECO:0000259" key="12">
    <source>
        <dbReference type="SMART" id="SM00382"/>
    </source>
</evidence>
<dbReference type="CDD" id="cd06571">
    <property type="entry name" value="Bac_DnaA_C"/>
    <property type="match status" value="1"/>
</dbReference>
<sequence length="470" mass="51515">MWTTCPQSKLPRMDLEKLWRSVSAELELSVSKAIYQTHFANARLVSLADNVATVGVISPLMRTLIETRYYSLLKSVLDHHTKANTSIVFVVSPKKELSSRDAGPLFAQTPEPLAADAGMIARRLHIRPESSFDTFAVSTSNQMAYAAATAVARSPGSAYNPLFFYGGTGVGKTHLMHAVANAVLTKKPHTKTLYCMGEEFTNEIVEAIQTKTSRQFRQKYRSAQLFLVDDVQFIAGKPQTQEEFFHTFNAVHREGGQIILTSDRPPGEIAKLEDRLRSRFEGGLIVDISAPDFELRAAIVGIKSHALGLTVPSEATQLIAANITDTRAIEGFLKRLVTEIATRHSAVTPDLVASLLKVKPEAASGAVKAPTRRVSAGEVLEAVASEFGIKTTALKGPKRDRPIARPRQVFMYLCRIELGLTLDDIGGSVGGRDHTTILHGVETITRELSTNLRLLESVEGIKQKLFHLST</sequence>
<feature type="domain" description="Chromosomal replication initiator DnaA C-terminal" evidence="13">
    <location>
        <begin position="375"/>
        <end position="444"/>
    </location>
</feature>
<accession>A0A0G1WX14</accession>
<dbReference type="SMART" id="SM00760">
    <property type="entry name" value="Bac_DnaA_C"/>
    <property type="match status" value="1"/>
</dbReference>
<evidence type="ECO:0000313" key="14">
    <source>
        <dbReference type="EMBL" id="KKU86725.1"/>
    </source>
</evidence>
<proteinExistence type="inferred from homology"/>